<evidence type="ECO:0000313" key="2">
    <source>
        <dbReference type="Proteomes" id="UP001431192"/>
    </source>
</evidence>
<dbReference type="EMBL" id="JAODOQ010000001">
    <property type="protein sequence ID" value="MCT8988300.1"/>
    <property type="molecule type" value="Genomic_DNA"/>
</dbReference>
<keyword evidence="2" id="KW-1185">Reference proteome</keyword>
<evidence type="ECO:0008006" key="3">
    <source>
        <dbReference type="Google" id="ProtNLM"/>
    </source>
</evidence>
<accession>A0ABT2P9H7</accession>
<organism evidence="1 2">
    <name type="scientific">Shewanella phaeophyticola</name>
    <dbReference type="NCBI Taxonomy" id="2978345"/>
    <lineage>
        <taxon>Bacteria</taxon>
        <taxon>Pseudomonadati</taxon>
        <taxon>Pseudomonadota</taxon>
        <taxon>Gammaproteobacteria</taxon>
        <taxon>Alteromonadales</taxon>
        <taxon>Shewanellaceae</taxon>
        <taxon>Shewanella</taxon>
    </lineage>
</organism>
<evidence type="ECO:0000313" key="1">
    <source>
        <dbReference type="EMBL" id="MCT8988300.1"/>
    </source>
</evidence>
<comment type="caution">
    <text evidence="1">The sequence shown here is derived from an EMBL/GenBank/DDBJ whole genome shotgun (WGS) entry which is preliminary data.</text>
</comment>
<sequence>MTNETISLNQKFRKLLMRVDGSSIGRKQLIELAENLFSLSKIQAERLVARNIHALTTKDLIVATGKSNARIYQITPELRAILQSNEYEITTKANDEKGTSSNELMSEETKTSTELKMVLGEIQAYQDYLEQFPQQNKTILSLLNKTRDHASDLYGRLSAINKIIKATKIEDNITC</sequence>
<name>A0ABT2P9H7_9GAMM</name>
<gene>
    <name evidence="1" type="ORF">N4T56_19990</name>
</gene>
<protein>
    <recommendedName>
        <fullName evidence="3">Transcriptional regulator VspR</fullName>
    </recommendedName>
</protein>
<dbReference type="Proteomes" id="UP001431192">
    <property type="component" value="Unassembled WGS sequence"/>
</dbReference>
<reference evidence="1" key="1">
    <citation type="submission" date="2022-09" db="EMBL/GenBank/DDBJ databases">
        <title>Shewanella sp. KJ10-1 sp.nov, isolated from marine algae.</title>
        <authorList>
            <person name="Butt M."/>
            <person name="Lee J.K."/>
            <person name="Kim J.M."/>
            <person name="Choi D.G."/>
        </authorList>
    </citation>
    <scope>NUCLEOTIDE SEQUENCE</scope>
    <source>
        <strain evidence="1">KJ10-1</strain>
    </source>
</reference>
<proteinExistence type="predicted"/>
<dbReference type="RefSeq" id="WP_261734409.1">
    <property type="nucleotide sequence ID" value="NZ_JAODOQ010000001.1"/>
</dbReference>